<reference evidence="1 2" key="1">
    <citation type="submission" date="2019-05" db="EMBL/GenBank/DDBJ databases">
        <title>Another draft genome of Portunus trituberculatus and its Hox gene families provides insights of decapod evolution.</title>
        <authorList>
            <person name="Jeong J.-H."/>
            <person name="Song I."/>
            <person name="Kim S."/>
            <person name="Choi T."/>
            <person name="Kim D."/>
            <person name="Ryu S."/>
            <person name="Kim W."/>
        </authorList>
    </citation>
    <scope>NUCLEOTIDE SEQUENCE [LARGE SCALE GENOMIC DNA]</scope>
    <source>
        <tissue evidence="1">Muscle</tissue>
    </source>
</reference>
<sequence>MKASRLKMLSEVPATHFVGERALPFCRGGLMGHHGAGRERIIGAERGARMWKERGRRKRTGSISVSWCPSPRCAAPCHQTGLVSAGRGAP</sequence>
<accession>A0A5B7K0Y9</accession>
<protein>
    <submittedName>
        <fullName evidence="1">Uncharacterized protein</fullName>
    </submittedName>
</protein>
<comment type="caution">
    <text evidence="1">The sequence shown here is derived from an EMBL/GenBank/DDBJ whole genome shotgun (WGS) entry which is preliminary data.</text>
</comment>
<name>A0A5B7K0Y9_PORTR</name>
<evidence type="ECO:0000313" key="2">
    <source>
        <dbReference type="Proteomes" id="UP000324222"/>
    </source>
</evidence>
<dbReference type="Proteomes" id="UP000324222">
    <property type="component" value="Unassembled WGS sequence"/>
</dbReference>
<evidence type="ECO:0000313" key="1">
    <source>
        <dbReference type="EMBL" id="MPD00217.1"/>
    </source>
</evidence>
<keyword evidence="2" id="KW-1185">Reference proteome</keyword>
<proteinExistence type="predicted"/>
<dbReference type="AlphaFoldDB" id="A0A5B7K0Y9"/>
<gene>
    <name evidence="1" type="ORF">E2C01_095677</name>
</gene>
<dbReference type="EMBL" id="VSRR010121976">
    <property type="protein sequence ID" value="MPD00217.1"/>
    <property type="molecule type" value="Genomic_DNA"/>
</dbReference>
<organism evidence="1 2">
    <name type="scientific">Portunus trituberculatus</name>
    <name type="common">Swimming crab</name>
    <name type="synonym">Neptunus trituberculatus</name>
    <dbReference type="NCBI Taxonomy" id="210409"/>
    <lineage>
        <taxon>Eukaryota</taxon>
        <taxon>Metazoa</taxon>
        <taxon>Ecdysozoa</taxon>
        <taxon>Arthropoda</taxon>
        <taxon>Crustacea</taxon>
        <taxon>Multicrustacea</taxon>
        <taxon>Malacostraca</taxon>
        <taxon>Eumalacostraca</taxon>
        <taxon>Eucarida</taxon>
        <taxon>Decapoda</taxon>
        <taxon>Pleocyemata</taxon>
        <taxon>Brachyura</taxon>
        <taxon>Eubrachyura</taxon>
        <taxon>Portunoidea</taxon>
        <taxon>Portunidae</taxon>
        <taxon>Portuninae</taxon>
        <taxon>Portunus</taxon>
    </lineage>
</organism>